<organism evidence="2 3">
    <name type="scientific">Dreissena polymorpha</name>
    <name type="common">Zebra mussel</name>
    <name type="synonym">Mytilus polymorpha</name>
    <dbReference type="NCBI Taxonomy" id="45954"/>
    <lineage>
        <taxon>Eukaryota</taxon>
        <taxon>Metazoa</taxon>
        <taxon>Spiralia</taxon>
        <taxon>Lophotrochozoa</taxon>
        <taxon>Mollusca</taxon>
        <taxon>Bivalvia</taxon>
        <taxon>Autobranchia</taxon>
        <taxon>Heteroconchia</taxon>
        <taxon>Euheterodonta</taxon>
        <taxon>Imparidentia</taxon>
        <taxon>Neoheterodontei</taxon>
        <taxon>Myida</taxon>
        <taxon>Dreissenoidea</taxon>
        <taxon>Dreissenidae</taxon>
        <taxon>Dreissena</taxon>
    </lineage>
</organism>
<accession>A0A9D4G346</accession>
<protein>
    <submittedName>
        <fullName evidence="2">Uncharacterized protein</fullName>
    </submittedName>
</protein>
<dbReference type="AlphaFoldDB" id="A0A9D4G346"/>
<feature type="transmembrane region" description="Helical" evidence="1">
    <location>
        <begin position="69"/>
        <end position="87"/>
    </location>
</feature>
<keyword evidence="1" id="KW-1133">Transmembrane helix</keyword>
<gene>
    <name evidence="2" type="ORF">DPMN_138085</name>
</gene>
<comment type="caution">
    <text evidence="2">The sequence shown here is derived from an EMBL/GenBank/DDBJ whole genome shotgun (WGS) entry which is preliminary data.</text>
</comment>
<reference evidence="2" key="1">
    <citation type="journal article" date="2019" name="bioRxiv">
        <title>The Genome of the Zebra Mussel, Dreissena polymorpha: A Resource for Invasive Species Research.</title>
        <authorList>
            <person name="McCartney M.A."/>
            <person name="Auch B."/>
            <person name="Kono T."/>
            <person name="Mallez S."/>
            <person name="Zhang Y."/>
            <person name="Obille A."/>
            <person name="Becker A."/>
            <person name="Abrahante J.E."/>
            <person name="Garbe J."/>
            <person name="Badalamenti J.P."/>
            <person name="Herman A."/>
            <person name="Mangelson H."/>
            <person name="Liachko I."/>
            <person name="Sullivan S."/>
            <person name="Sone E.D."/>
            <person name="Koren S."/>
            <person name="Silverstein K.A.T."/>
            <person name="Beckman K.B."/>
            <person name="Gohl D.M."/>
        </authorList>
    </citation>
    <scope>NUCLEOTIDE SEQUENCE</scope>
    <source>
        <strain evidence="2">Duluth1</strain>
        <tissue evidence="2">Whole animal</tissue>
    </source>
</reference>
<evidence type="ECO:0000256" key="1">
    <source>
        <dbReference type="SAM" id="Phobius"/>
    </source>
</evidence>
<keyword evidence="3" id="KW-1185">Reference proteome</keyword>
<reference evidence="2" key="2">
    <citation type="submission" date="2020-11" db="EMBL/GenBank/DDBJ databases">
        <authorList>
            <person name="McCartney M.A."/>
            <person name="Auch B."/>
            <person name="Kono T."/>
            <person name="Mallez S."/>
            <person name="Becker A."/>
            <person name="Gohl D.M."/>
            <person name="Silverstein K.A.T."/>
            <person name="Koren S."/>
            <person name="Bechman K.B."/>
            <person name="Herman A."/>
            <person name="Abrahante J.E."/>
            <person name="Garbe J."/>
        </authorList>
    </citation>
    <scope>NUCLEOTIDE SEQUENCE</scope>
    <source>
        <strain evidence="2">Duluth1</strain>
        <tissue evidence="2">Whole animal</tissue>
    </source>
</reference>
<evidence type="ECO:0000313" key="3">
    <source>
        <dbReference type="Proteomes" id="UP000828390"/>
    </source>
</evidence>
<name>A0A9D4G346_DREPO</name>
<dbReference type="EMBL" id="JAIWYP010000006">
    <property type="protein sequence ID" value="KAH3809709.1"/>
    <property type="molecule type" value="Genomic_DNA"/>
</dbReference>
<proteinExistence type="predicted"/>
<dbReference type="Proteomes" id="UP000828390">
    <property type="component" value="Unassembled WGS sequence"/>
</dbReference>
<keyword evidence="1" id="KW-0812">Transmembrane</keyword>
<sequence>MICVNFFQSCFMCGGTPCEEGGVCCSPFSRNISGPCCCLGALMTCSSAPIEPSKPIKHDSNIFPLWGKIVIPIAIIGVLVAVGVLIYKKNLCARRSYSNLP</sequence>
<keyword evidence="1" id="KW-0472">Membrane</keyword>
<evidence type="ECO:0000313" key="2">
    <source>
        <dbReference type="EMBL" id="KAH3809709.1"/>
    </source>
</evidence>